<evidence type="ECO:0000313" key="3">
    <source>
        <dbReference type="EMBL" id="MEV0709997.1"/>
    </source>
</evidence>
<gene>
    <name evidence="3" type="ORF">AB0I48_20745</name>
</gene>
<comment type="caution">
    <text evidence="3">The sequence shown here is derived from an EMBL/GenBank/DDBJ whole genome shotgun (WGS) entry which is preliminary data.</text>
</comment>
<proteinExistence type="inferred from homology"/>
<dbReference type="InterPro" id="IPR004378">
    <property type="entry name" value="F420H2_quin_Rdtase"/>
</dbReference>
<reference evidence="3 4" key="1">
    <citation type="submission" date="2024-06" db="EMBL/GenBank/DDBJ databases">
        <title>The Natural Products Discovery Center: Release of the First 8490 Sequenced Strains for Exploring Actinobacteria Biosynthetic Diversity.</title>
        <authorList>
            <person name="Kalkreuter E."/>
            <person name="Kautsar S.A."/>
            <person name="Yang D."/>
            <person name="Bader C.D."/>
            <person name="Teijaro C.N."/>
            <person name="Fluegel L."/>
            <person name="Davis C.M."/>
            <person name="Simpson J.R."/>
            <person name="Lauterbach L."/>
            <person name="Steele A.D."/>
            <person name="Gui C."/>
            <person name="Meng S."/>
            <person name="Li G."/>
            <person name="Viehrig K."/>
            <person name="Ye F."/>
            <person name="Su P."/>
            <person name="Kiefer A.F."/>
            <person name="Nichols A."/>
            <person name="Cepeda A.J."/>
            <person name="Yan W."/>
            <person name="Fan B."/>
            <person name="Jiang Y."/>
            <person name="Adhikari A."/>
            <person name="Zheng C.-J."/>
            <person name="Schuster L."/>
            <person name="Cowan T.M."/>
            <person name="Smanski M.J."/>
            <person name="Chevrette M.G."/>
            <person name="De Carvalho L.P.S."/>
            <person name="Shen B."/>
        </authorList>
    </citation>
    <scope>NUCLEOTIDE SEQUENCE [LARGE SCALE GENOMIC DNA]</scope>
    <source>
        <strain evidence="3 4">NPDC050403</strain>
    </source>
</reference>
<comment type="similarity">
    <text evidence="1">Belongs to the F420H(2)-dependent quinone reductase family.</text>
</comment>
<name>A0ABV3FX40_9NOCA</name>
<dbReference type="InterPro" id="IPR012349">
    <property type="entry name" value="Split_barrel_FMN-bd"/>
</dbReference>
<comment type="catalytic activity">
    <reaction evidence="2">
        <text>oxidized coenzyme F420-(gamma-L-Glu)(n) + a quinol + H(+) = reduced coenzyme F420-(gamma-L-Glu)(n) + a quinone</text>
        <dbReference type="Rhea" id="RHEA:39663"/>
        <dbReference type="Rhea" id="RHEA-COMP:12939"/>
        <dbReference type="Rhea" id="RHEA-COMP:14378"/>
        <dbReference type="ChEBI" id="CHEBI:15378"/>
        <dbReference type="ChEBI" id="CHEBI:24646"/>
        <dbReference type="ChEBI" id="CHEBI:132124"/>
        <dbReference type="ChEBI" id="CHEBI:133980"/>
        <dbReference type="ChEBI" id="CHEBI:139511"/>
    </reaction>
</comment>
<dbReference type="PANTHER" id="PTHR39428:SF3">
    <property type="entry name" value="DEAZAFLAVIN-DEPENDENT NITROREDUCTASE"/>
    <property type="match status" value="1"/>
</dbReference>
<evidence type="ECO:0000256" key="1">
    <source>
        <dbReference type="ARBA" id="ARBA00008710"/>
    </source>
</evidence>
<accession>A0ABV3FX40</accession>
<dbReference type="Pfam" id="PF04075">
    <property type="entry name" value="F420H2_quin_red"/>
    <property type="match status" value="1"/>
</dbReference>
<dbReference type="RefSeq" id="WP_357785771.1">
    <property type="nucleotide sequence ID" value="NZ_JBFAKC010000009.1"/>
</dbReference>
<organism evidence="3 4">
    <name type="scientific">Nocardia aurea</name>
    <dbReference type="NCBI Taxonomy" id="2144174"/>
    <lineage>
        <taxon>Bacteria</taxon>
        <taxon>Bacillati</taxon>
        <taxon>Actinomycetota</taxon>
        <taxon>Actinomycetes</taxon>
        <taxon>Mycobacteriales</taxon>
        <taxon>Nocardiaceae</taxon>
        <taxon>Nocardia</taxon>
    </lineage>
</organism>
<evidence type="ECO:0000256" key="2">
    <source>
        <dbReference type="ARBA" id="ARBA00049106"/>
    </source>
</evidence>
<dbReference type="PANTHER" id="PTHR39428">
    <property type="entry name" value="F420H(2)-DEPENDENT QUINONE REDUCTASE RV1261C"/>
    <property type="match status" value="1"/>
</dbReference>
<protein>
    <submittedName>
        <fullName evidence="3">Nitroreductase/quinone reductase family protein</fullName>
    </submittedName>
</protein>
<dbReference type="EMBL" id="JBFAKC010000009">
    <property type="protein sequence ID" value="MEV0709997.1"/>
    <property type="molecule type" value="Genomic_DNA"/>
</dbReference>
<evidence type="ECO:0000313" key="4">
    <source>
        <dbReference type="Proteomes" id="UP001551695"/>
    </source>
</evidence>
<dbReference type="Proteomes" id="UP001551695">
    <property type="component" value="Unassembled WGS sequence"/>
</dbReference>
<dbReference type="Gene3D" id="2.30.110.10">
    <property type="entry name" value="Electron Transport, Fmn-binding Protein, Chain A"/>
    <property type="match status" value="1"/>
</dbReference>
<keyword evidence="4" id="KW-1185">Reference proteome</keyword>
<sequence>MIVIVASRGGAPTDPAWLHNLRANPAVEVSVKRGPVRPMIARELPPEERDELWREIVAVQPGYADYQSMTTRTIPIVVLTAAA</sequence>
<dbReference type="NCBIfam" id="TIGR00026">
    <property type="entry name" value="hi_GC_TIGR00026"/>
    <property type="match status" value="1"/>
</dbReference>